<keyword evidence="2 4" id="KW-0863">Zinc-finger</keyword>
<evidence type="ECO:0000313" key="7">
    <source>
        <dbReference type="RefSeq" id="XP_065667941.1"/>
    </source>
</evidence>
<dbReference type="PROSITE" id="PS00518">
    <property type="entry name" value="ZF_RING_1"/>
    <property type="match status" value="1"/>
</dbReference>
<evidence type="ECO:0000259" key="5">
    <source>
        <dbReference type="PROSITE" id="PS50089"/>
    </source>
</evidence>
<accession>A0ABM4D120</accession>
<dbReference type="PANTHER" id="PTHR14134">
    <property type="entry name" value="E3 UBIQUITIN-PROTEIN LIGASE RAD18"/>
    <property type="match status" value="1"/>
</dbReference>
<dbReference type="InterPro" id="IPR018957">
    <property type="entry name" value="Znf_C3HC4_RING-type"/>
</dbReference>
<evidence type="ECO:0000256" key="1">
    <source>
        <dbReference type="ARBA" id="ARBA00022723"/>
    </source>
</evidence>
<sequence length="216" mass="24712">MVEKHQQKLLRVCRICGNLTGKDALTTAVKTERIFNIFKIKTDEDCLEVHPQQICLKCYSTMRNIEKRGNKKLNVIPKSWLKCPTKESKCIFGKVGRKPSPNLGRPGIFKRWTQLNINLFLESLPLPLNKEQISELNLQLNPHIALCICKICGRIMSQPVMIKDCQHSFCSLCITSSIKGKLESEAKCPICSTYIMINSLCSSFHILEIMKHLYIM</sequence>
<dbReference type="InterPro" id="IPR017907">
    <property type="entry name" value="Znf_RING_CS"/>
</dbReference>
<dbReference type="InterPro" id="IPR039577">
    <property type="entry name" value="Rad18"/>
</dbReference>
<dbReference type="SUPFAM" id="SSF57850">
    <property type="entry name" value="RING/U-box"/>
    <property type="match status" value="1"/>
</dbReference>
<dbReference type="GeneID" id="136088190"/>
<keyword evidence="6" id="KW-1185">Reference proteome</keyword>
<name>A0ABM4D120_HYDVU</name>
<evidence type="ECO:0000313" key="6">
    <source>
        <dbReference type="Proteomes" id="UP001652625"/>
    </source>
</evidence>
<reference evidence="7" key="1">
    <citation type="submission" date="2025-08" db="UniProtKB">
        <authorList>
            <consortium name="RefSeq"/>
        </authorList>
    </citation>
    <scope>IDENTIFICATION</scope>
</reference>
<dbReference type="PROSITE" id="PS50089">
    <property type="entry name" value="ZF_RING_2"/>
    <property type="match status" value="1"/>
</dbReference>
<dbReference type="InterPro" id="IPR001841">
    <property type="entry name" value="Znf_RING"/>
</dbReference>
<feature type="domain" description="RING-type" evidence="5">
    <location>
        <begin position="149"/>
        <end position="192"/>
    </location>
</feature>
<protein>
    <submittedName>
        <fullName evidence="7">Uncharacterized protein LOC136088190</fullName>
    </submittedName>
</protein>
<dbReference type="Gene3D" id="3.30.40.10">
    <property type="entry name" value="Zinc/RING finger domain, C3HC4 (zinc finger)"/>
    <property type="match status" value="1"/>
</dbReference>
<keyword evidence="3" id="KW-0862">Zinc</keyword>
<evidence type="ECO:0000256" key="4">
    <source>
        <dbReference type="PROSITE-ProRule" id="PRU00175"/>
    </source>
</evidence>
<dbReference type="PANTHER" id="PTHR14134:SF3">
    <property type="entry name" value="RING-CH-TYPE DOMAIN-CONTAINING PROTEIN"/>
    <property type="match status" value="1"/>
</dbReference>
<organism evidence="6 7">
    <name type="scientific">Hydra vulgaris</name>
    <name type="common">Hydra</name>
    <name type="synonym">Hydra attenuata</name>
    <dbReference type="NCBI Taxonomy" id="6087"/>
    <lineage>
        <taxon>Eukaryota</taxon>
        <taxon>Metazoa</taxon>
        <taxon>Cnidaria</taxon>
        <taxon>Hydrozoa</taxon>
        <taxon>Hydroidolina</taxon>
        <taxon>Anthoathecata</taxon>
        <taxon>Aplanulata</taxon>
        <taxon>Hydridae</taxon>
        <taxon>Hydra</taxon>
    </lineage>
</organism>
<proteinExistence type="predicted"/>
<dbReference type="InterPro" id="IPR013083">
    <property type="entry name" value="Znf_RING/FYVE/PHD"/>
</dbReference>
<evidence type="ECO:0000256" key="2">
    <source>
        <dbReference type="ARBA" id="ARBA00022771"/>
    </source>
</evidence>
<dbReference type="Proteomes" id="UP001652625">
    <property type="component" value="Chromosome 12"/>
</dbReference>
<dbReference type="Pfam" id="PF00097">
    <property type="entry name" value="zf-C3HC4"/>
    <property type="match status" value="1"/>
</dbReference>
<evidence type="ECO:0000256" key="3">
    <source>
        <dbReference type="ARBA" id="ARBA00022833"/>
    </source>
</evidence>
<gene>
    <name evidence="7" type="primary">LOC136088190</name>
</gene>
<dbReference type="RefSeq" id="XP_065667941.1">
    <property type="nucleotide sequence ID" value="XM_065811869.1"/>
</dbReference>
<dbReference type="SMART" id="SM00184">
    <property type="entry name" value="RING"/>
    <property type="match status" value="1"/>
</dbReference>
<keyword evidence="1" id="KW-0479">Metal-binding</keyword>